<evidence type="ECO:0000313" key="4">
    <source>
        <dbReference type="Proteomes" id="UP000579812"/>
    </source>
</evidence>
<feature type="domain" description="C-type lectin" evidence="2">
    <location>
        <begin position="42"/>
        <end position="157"/>
    </location>
</feature>
<dbReference type="PANTHER" id="PTHR45784:SF3">
    <property type="entry name" value="C-TYPE LECTIN DOMAIN FAMILY 4 MEMBER K-LIKE-RELATED"/>
    <property type="match status" value="1"/>
</dbReference>
<dbReference type="EMBL" id="JAAMOB010000007">
    <property type="protein sequence ID" value="KAF4110472.1"/>
    <property type="molecule type" value="Genomic_DNA"/>
</dbReference>
<proteinExistence type="predicted"/>
<evidence type="ECO:0000259" key="2">
    <source>
        <dbReference type="PROSITE" id="PS50041"/>
    </source>
</evidence>
<reference evidence="3 4" key="1">
    <citation type="submission" date="2020-04" db="EMBL/GenBank/DDBJ databases">
        <title>Chromosome-level genome assembly of a cyprinid fish Onychostoma macrolepis by integration of Nanopore Sequencing, Bionano and Hi-C technology.</title>
        <authorList>
            <person name="Wang D."/>
        </authorList>
    </citation>
    <scope>NUCLEOTIDE SEQUENCE [LARGE SCALE GENOMIC DNA]</scope>
    <source>
        <strain evidence="3">SWU-2019</strain>
        <tissue evidence="3">Muscle</tissue>
    </source>
</reference>
<name>A0A7J6CXT0_9TELE</name>
<evidence type="ECO:0000256" key="1">
    <source>
        <dbReference type="ARBA" id="ARBA00023157"/>
    </source>
</evidence>
<dbReference type="PANTHER" id="PTHR45784">
    <property type="entry name" value="C-TYPE LECTIN DOMAIN FAMILY 20 MEMBER A-RELATED"/>
    <property type="match status" value="1"/>
</dbReference>
<evidence type="ECO:0000313" key="3">
    <source>
        <dbReference type="EMBL" id="KAF4110472.1"/>
    </source>
</evidence>
<organism evidence="3 4">
    <name type="scientific">Onychostoma macrolepis</name>
    <dbReference type="NCBI Taxonomy" id="369639"/>
    <lineage>
        <taxon>Eukaryota</taxon>
        <taxon>Metazoa</taxon>
        <taxon>Chordata</taxon>
        <taxon>Craniata</taxon>
        <taxon>Vertebrata</taxon>
        <taxon>Euteleostomi</taxon>
        <taxon>Actinopterygii</taxon>
        <taxon>Neopterygii</taxon>
        <taxon>Teleostei</taxon>
        <taxon>Ostariophysi</taxon>
        <taxon>Cypriniformes</taxon>
        <taxon>Cyprinidae</taxon>
        <taxon>Acrossocheilinae</taxon>
        <taxon>Onychostoma</taxon>
    </lineage>
</organism>
<dbReference type="SMART" id="SM00034">
    <property type="entry name" value="CLECT"/>
    <property type="match status" value="1"/>
</dbReference>
<gene>
    <name evidence="3" type="ORF">G5714_007503</name>
</gene>
<sequence>MTYTNWAQNEPDSYQSEEACAGLTYAGLWYDDNCEKPSFVLCYNATTNTTVLIREKKSWRDALNYCRLFHTDLATIENQAENTKLKQLLLNSNVESAFMGLYRDSWKWSDQSSSVFTAWGTQEPNNGGGGEYCALLDLLYNLWNDVSCSMKLKFLCGTAKKIQILKINMQSTLNLDVSDFNSTILQQLQQKLRKLGLLSNTKLTWRTQPDGQIFHTPNEPSTKNNKQYSLLCPLRSRLRKKRQIKRKAEPREFIKTPPVSPTKIHF</sequence>
<dbReference type="SUPFAM" id="SSF56436">
    <property type="entry name" value="C-type lectin-like"/>
    <property type="match status" value="2"/>
</dbReference>
<comment type="caution">
    <text evidence="3">The sequence shown here is derived from an EMBL/GenBank/DDBJ whole genome shotgun (WGS) entry which is preliminary data.</text>
</comment>
<keyword evidence="4" id="KW-1185">Reference proteome</keyword>
<dbReference type="InterPro" id="IPR018378">
    <property type="entry name" value="C-type_lectin_CS"/>
</dbReference>
<dbReference type="InterPro" id="IPR001304">
    <property type="entry name" value="C-type_lectin-like"/>
</dbReference>
<dbReference type="PROSITE" id="PS50041">
    <property type="entry name" value="C_TYPE_LECTIN_2"/>
    <property type="match status" value="2"/>
</dbReference>
<protein>
    <recommendedName>
        <fullName evidence="2">C-type lectin domain-containing protein</fullName>
    </recommendedName>
</protein>
<accession>A0A7J6CXT0</accession>
<dbReference type="InterPro" id="IPR016187">
    <property type="entry name" value="CTDL_fold"/>
</dbReference>
<dbReference type="InterPro" id="IPR016186">
    <property type="entry name" value="C-type_lectin-like/link_sf"/>
</dbReference>
<dbReference type="Gene3D" id="3.10.100.10">
    <property type="entry name" value="Mannose-Binding Protein A, subunit A"/>
    <property type="match status" value="2"/>
</dbReference>
<keyword evidence="1" id="KW-1015">Disulfide bond</keyword>
<dbReference type="Pfam" id="PF00059">
    <property type="entry name" value="Lectin_C"/>
    <property type="match status" value="1"/>
</dbReference>
<dbReference type="Proteomes" id="UP000579812">
    <property type="component" value="Unassembled WGS sequence"/>
</dbReference>
<dbReference type="PROSITE" id="PS00615">
    <property type="entry name" value="C_TYPE_LECTIN_1"/>
    <property type="match status" value="2"/>
</dbReference>
<dbReference type="AlphaFoldDB" id="A0A7J6CXT0"/>
<feature type="domain" description="C-type lectin" evidence="2">
    <location>
        <begin position="1"/>
        <end position="43"/>
    </location>
</feature>